<dbReference type="PANTHER" id="PTHR44520">
    <property type="entry name" value="RESPONSE REGULATOR RCP1-RELATED"/>
    <property type="match status" value="1"/>
</dbReference>
<dbReference type="InterPro" id="IPR052893">
    <property type="entry name" value="TCS_response_regulator"/>
</dbReference>
<dbReference type="Pfam" id="PF00072">
    <property type="entry name" value="Response_reg"/>
    <property type="match status" value="1"/>
</dbReference>
<dbReference type="InterPro" id="IPR011006">
    <property type="entry name" value="CheY-like_superfamily"/>
</dbReference>
<feature type="domain" description="Response regulatory" evidence="1">
    <location>
        <begin position="5"/>
        <end position="138"/>
    </location>
</feature>
<dbReference type="GO" id="GO:0000160">
    <property type="term" value="P:phosphorelay signal transduction system"/>
    <property type="evidence" value="ECO:0007669"/>
    <property type="project" value="InterPro"/>
</dbReference>
<dbReference type="PROSITE" id="PS50110">
    <property type="entry name" value="RESPONSE_REGULATORY"/>
    <property type="match status" value="1"/>
</dbReference>
<accession>A0A0F9GJG0</accession>
<evidence type="ECO:0000313" key="2">
    <source>
        <dbReference type="EMBL" id="KKL69560.1"/>
    </source>
</evidence>
<dbReference type="SMART" id="SM00448">
    <property type="entry name" value="REC"/>
    <property type="match status" value="1"/>
</dbReference>
<protein>
    <recommendedName>
        <fullName evidence="1">Response regulatory domain-containing protein</fullName>
    </recommendedName>
</protein>
<gene>
    <name evidence="2" type="ORF">LCGC14_2113730</name>
</gene>
<organism evidence="2">
    <name type="scientific">marine sediment metagenome</name>
    <dbReference type="NCBI Taxonomy" id="412755"/>
    <lineage>
        <taxon>unclassified sequences</taxon>
        <taxon>metagenomes</taxon>
        <taxon>ecological metagenomes</taxon>
    </lineage>
</organism>
<reference evidence="2" key="1">
    <citation type="journal article" date="2015" name="Nature">
        <title>Complex archaea that bridge the gap between prokaryotes and eukaryotes.</title>
        <authorList>
            <person name="Spang A."/>
            <person name="Saw J.H."/>
            <person name="Jorgensen S.L."/>
            <person name="Zaremba-Niedzwiedzka K."/>
            <person name="Martijn J."/>
            <person name="Lind A.E."/>
            <person name="van Eijk R."/>
            <person name="Schleper C."/>
            <person name="Guy L."/>
            <person name="Ettema T.J."/>
        </authorList>
    </citation>
    <scope>NUCLEOTIDE SEQUENCE</scope>
</reference>
<dbReference type="InterPro" id="IPR001789">
    <property type="entry name" value="Sig_transdc_resp-reg_receiver"/>
</dbReference>
<dbReference type="Gene3D" id="3.40.50.2300">
    <property type="match status" value="1"/>
</dbReference>
<name>A0A0F9GJG0_9ZZZZ</name>
<dbReference type="CDD" id="cd17557">
    <property type="entry name" value="REC_Rcp-like"/>
    <property type="match status" value="1"/>
</dbReference>
<dbReference type="EMBL" id="LAZR01026175">
    <property type="protein sequence ID" value="KKL69560.1"/>
    <property type="molecule type" value="Genomic_DNA"/>
</dbReference>
<sequence>MKEKKFLLIEDDQDHADLITEVLKEDNATDIKTEVILKKDGQEAMDYFQNGSIDCDGDDTVQPEISLVILDLNLPKINGMEVLKFIKKNSKYCSIPVIILSTSPDQKTIDEAYKNGANGYFVKPSTYDDFVEKIKILKKCC</sequence>
<dbReference type="PANTHER" id="PTHR44520:SF2">
    <property type="entry name" value="RESPONSE REGULATOR RCP1"/>
    <property type="match status" value="1"/>
</dbReference>
<dbReference type="SUPFAM" id="SSF52172">
    <property type="entry name" value="CheY-like"/>
    <property type="match status" value="1"/>
</dbReference>
<proteinExistence type="predicted"/>
<evidence type="ECO:0000259" key="1">
    <source>
        <dbReference type="PROSITE" id="PS50110"/>
    </source>
</evidence>
<dbReference type="AlphaFoldDB" id="A0A0F9GJG0"/>
<comment type="caution">
    <text evidence="2">The sequence shown here is derived from an EMBL/GenBank/DDBJ whole genome shotgun (WGS) entry which is preliminary data.</text>
</comment>